<evidence type="ECO:0000313" key="2">
    <source>
        <dbReference type="Proteomes" id="UP000183832"/>
    </source>
</evidence>
<name>A0A1J1I7S7_9DIPT</name>
<reference evidence="1 2" key="1">
    <citation type="submission" date="2015-04" db="EMBL/GenBank/DDBJ databases">
        <authorList>
            <person name="Syromyatnikov M.Y."/>
            <person name="Popov V.N."/>
        </authorList>
    </citation>
    <scope>NUCLEOTIDE SEQUENCE [LARGE SCALE GENOMIC DNA]</scope>
</reference>
<protein>
    <submittedName>
        <fullName evidence="1">CLUMA_CG009760, isoform A</fullName>
    </submittedName>
</protein>
<dbReference type="AlphaFoldDB" id="A0A1J1I7S7"/>
<dbReference type="Proteomes" id="UP000183832">
    <property type="component" value="Unassembled WGS sequence"/>
</dbReference>
<sequence>MLTPFKNNNRSLRTTTTYCFRTQQRQLKLRIEMLLWLGLRVRSKRGLKSEGEKKLIIKPFGIRDGGDLIKDSIEKTRLILRGVDE</sequence>
<dbReference type="EMBL" id="CVRI01000043">
    <property type="protein sequence ID" value="CRK96341.1"/>
    <property type="molecule type" value="Genomic_DNA"/>
</dbReference>
<proteinExistence type="predicted"/>
<accession>A0A1J1I7S7</accession>
<keyword evidence="2" id="KW-1185">Reference proteome</keyword>
<gene>
    <name evidence="1" type="ORF">CLUMA_CG009760</name>
</gene>
<organism evidence="1 2">
    <name type="scientific">Clunio marinus</name>
    <dbReference type="NCBI Taxonomy" id="568069"/>
    <lineage>
        <taxon>Eukaryota</taxon>
        <taxon>Metazoa</taxon>
        <taxon>Ecdysozoa</taxon>
        <taxon>Arthropoda</taxon>
        <taxon>Hexapoda</taxon>
        <taxon>Insecta</taxon>
        <taxon>Pterygota</taxon>
        <taxon>Neoptera</taxon>
        <taxon>Endopterygota</taxon>
        <taxon>Diptera</taxon>
        <taxon>Nematocera</taxon>
        <taxon>Chironomoidea</taxon>
        <taxon>Chironomidae</taxon>
        <taxon>Clunio</taxon>
    </lineage>
</organism>
<evidence type="ECO:0000313" key="1">
    <source>
        <dbReference type="EMBL" id="CRK96341.1"/>
    </source>
</evidence>